<name>I2G7D2_9PEZI</name>
<protein>
    <submittedName>
        <fullName evidence="1">EC52 protein</fullName>
    </submittedName>
</protein>
<dbReference type="AlphaFoldDB" id="I2G7D2"/>
<evidence type="ECO:0000313" key="1">
    <source>
        <dbReference type="EMBL" id="CCF70934.1"/>
    </source>
</evidence>
<accession>I2G7D2</accession>
<organism evidence="1">
    <name type="scientific">Colletotrichum higginsianum</name>
    <dbReference type="NCBI Taxonomy" id="80884"/>
    <lineage>
        <taxon>Eukaryota</taxon>
        <taxon>Fungi</taxon>
        <taxon>Dikarya</taxon>
        <taxon>Ascomycota</taxon>
        <taxon>Pezizomycotina</taxon>
        <taxon>Sordariomycetes</taxon>
        <taxon>Hypocreomycetidae</taxon>
        <taxon>Glomerellales</taxon>
        <taxon>Glomerellaceae</taxon>
        <taxon>Colletotrichum</taxon>
        <taxon>Colletotrichum destructivum species complex</taxon>
    </lineage>
</organism>
<proteinExistence type="evidence at transcript level"/>
<gene>
    <name evidence="1" type="primary">EC52</name>
</gene>
<reference evidence="1" key="1">
    <citation type="journal article" date="2012" name="PLoS Pathog.">
        <title>Sequential delivery of host-induced virulence effectors by appressoria and intracellular hyphae of the phytopathogen Colletotrichum higginsianum.</title>
        <authorList>
            <person name="Kleemann J."/>
            <person name="Rincon-Rivera L.J."/>
            <person name="Takahara H."/>
            <person name="Neumann U."/>
            <person name="van Themaat E.V.L."/>
            <person name="van der Does H.C."/>
            <person name="Hacquard S."/>
            <person name="Stueber K."/>
            <person name="Will I."/>
            <person name="Schmalenbach W."/>
            <person name="Schmelzer E."/>
            <person name="O'Connell R."/>
        </authorList>
    </citation>
    <scope>NUCLEOTIDE SEQUENCE</scope>
    <source>
        <strain evidence="1">IMI349063A</strain>
        <tissue evidence="1">Infected leaf material</tissue>
    </source>
</reference>
<reference evidence="1" key="2">
    <citation type="submission" date="2012-01" db="EMBL/GenBank/DDBJ databases">
        <authorList>
            <person name="Kleemann D."/>
        </authorList>
    </citation>
    <scope>NUCLEOTIDE SEQUENCE</scope>
    <source>
        <strain evidence="1">IMI349063A</strain>
        <tissue evidence="1">Infected leaf material</tissue>
    </source>
</reference>
<dbReference type="EMBL" id="HE651215">
    <property type="protein sequence ID" value="CCF70934.1"/>
    <property type="molecule type" value="mRNA"/>
</dbReference>
<sequence length="92" mass="10319">MQRFLPKIFPQDTLICSFLLLFPLHQSLTIHTFLVTQRGKKLDENESRYHRYLSEGISYTSGTGPELYAMPGAGVCWSGCCGLDPESVGHEP</sequence>